<organism evidence="2 3">
    <name type="scientific">Rhypophila decipiens</name>
    <dbReference type="NCBI Taxonomy" id="261697"/>
    <lineage>
        <taxon>Eukaryota</taxon>
        <taxon>Fungi</taxon>
        <taxon>Dikarya</taxon>
        <taxon>Ascomycota</taxon>
        <taxon>Pezizomycotina</taxon>
        <taxon>Sordariomycetes</taxon>
        <taxon>Sordariomycetidae</taxon>
        <taxon>Sordariales</taxon>
        <taxon>Naviculisporaceae</taxon>
        <taxon>Rhypophila</taxon>
    </lineage>
</organism>
<dbReference type="Proteomes" id="UP001301769">
    <property type="component" value="Unassembled WGS sequence"/>
</dbReference>
<keyword evidence="3" id="KW-1185">Reference proteome</keyword>
<protein>
    <submittedName>
        <fullName evidence="2">Uncharacterized protein</fullName>
    </submittedName>
</protein>
<feature type="compositionally biased region" description="Low complexity" evidence="1">
    <location>
        <begin position="53"/>
        <end position="66"/>
    </location>
</feature>
<evidence type="ECO:0000256" key="1">
    <source>
        <dbReference type="SAM" id="MobiDB-lite"/>
    </source>
</evidence>
<feature type="region of interest" description="Disordered" evidence="1">
    <location>
        <begin position="1"/>
        <end position="120"/>
    </location>
</feature>
<feature type="region of interest" description="Disordered" evidence="1">
    <location>
        <begin position="133"/>
        <end position="183"/>
    </location>
</feature>
<comment type="caution">
    <text evidence="2">The sequence shown here is derived from an EMBL/GenBank/DDBJ whole genome shotgun (WGS) entry which is preliminary data.</text>
</comment>
<evidence type="ECO:0000313" key="2">
    <source>
        <dbReference type="EMBL" id="KAK4211697.1"/>
    </source>
</evidence>
<dbReference type="EMBL" id="MU858143">
    <property type="protein sequence ID" value="KAK4211697.1"/>
    <property type="molecule type" value="Genomic_DNA"/>
</dbReference>
<sequence>MASKSTTSEVASSVGKLSIQTGPKATTKKKKAPVADSWEDEDISESEHEQADSSATAASKSSAGTSAPPPTPMSPTYGSTRPFSPTGLTQTFDRAAPYYDGAGDIPGSSLPGGDKARPEKTDAVARRMIAGALGLRAPKLTEEQKAYDRAVREKEKRRKEEERELQKKREEDAARAKQAVWED</sequence>
<gene>
    <name evidence="2" type="ORF">QBC37DRAFT_207973</name>
</gene>
<accession>A0AAN6Y7V8</accession>
<dbReference type="AlphaFoldDB" id="A0AAN6Y7V8"/>
<proteinExistence type="predicted"/>
<reference evidence="2" key="1">
    <citation type="journal article" date="2023" name="Mol. Phylogenet. Evol.">
        <title>Genome-scale phylogeny and comparative genomics of the fungal order Sordariales.</title>
        <authorList>
            <person name="Hensen N."/>
            <person name="Bonometti L."/>
            <person name="Westerberg I."/>
            <person name="Brannstrom I.O."/>
            <person name="Guillou S."/>
            <person name="Cros-Aarteil S."/>
            <person name="Calhoun S."/>
            <person name="Haridas S."/>
            <person name="Kuo A."/>
            <person name="Mondo S."/>
            <person name="Pangilinan J."/>
            <person name="Riley R."/>
            <person name="LaButti K."/>
            <person name="Andreopoulos B."/>
            <person name="Lipzen A."/>
            <person name="Chen C."/>
            <person name="Yan M."/>
            <person name="Daum C."/>
            <person name="Ng V."/>
            <person name="Clum A."/>
            <person name="Steindorff A."/>
            <person name="Ohm R.A."/>
            <person name="Martin F."/>
            <person name="Silar P."/>
            <person name="Natvig D.O."/>
            <person name="Lalanne C."/>
            <person name="Gautier V."/>
            <person name="Ament-Velasquez S.L."/>
            <person name="Kruys A."/>
            <person name="Hutchinson M.I."/>
            <person name="Powell A.J."/>
            <person name="Barry K."/>
            <person name="Miller A.N."/>
            <person name="Grigoriev I.V."/>
            <person name="Debuchy R."/>
            <person name="Gladieux P."/>
            <person name="Hiltunen Thoren M."/>
            <person name="Johannesson H."/>
        </authorList>
    </citation>
    <scope>NUCLEOTIDE SEQUENCE</scope>
    <source>
        <strain evidence="2">PSN293</strain>
    </source>
</reference>
<reference evidence="2" key="2">
    <citation type="submission" date="2023-05" db="EMBL/GenBank/DDBJ databases">
        <authorList>
            <consortium name="Lawrence Berkeley National Laboratory"/>
            <person name="Steindorff A."/>
            <person name="Hensen N."/>
            <person name="Bonometti L."/>
            <person name="Westerberg I."/>
            <person name="Brannstrom I.O."/>
            <person name="Guillou S."/>
            <person name="Cros-Aarteil S."/>
            <person name="Calhoun S."/>
            <person name="Haridas S."/>
            <person name="Kuo A."/>
            <person name="Mondo S."/>
            <person name="Pangilinan J."/>
            <person name="Riley R."/>
            <person name="Labutti K."/>
            <person name="Andreopoulos B."/>
            <person name="Lipzen A."/>
            <person name="Chen C."/>
            <person name="Yanf M."/>
            <person name="Daum C."/>
            <person name="Ng V."/>
            <person name="Clum A."/>
            <person name="Ohm R."/>
            <person name="Martin F."/>
            <person name="Silar P."/>
            <person name="Natvig D."/>
            <person name="Lalanne C."/>
            <person name="Gautier V."/>
            <person name="Ament-Velasquez S.L."/>
            <person name="Kruys A."/>
            <person name="Hutchinson M.I."/>
            <person name="Powell A.J."/>
            <person name="Barry K."/>
            <person name="Miller A.N."/>
            <person name="Grigoriev I.V."/>
            <person name="Debuchy R."/>
            <person name="Gladieux P."/>
            <person name="Thoren M.H."/>
            <person name="Johannesson H."/>
        </authorList>
    </citation>
    <scope>NUCLEOTIDE SEQUENCE</scope>
    <source>
        <strain evidence="2">PSN293</strain>
    </source>
</reference>
<evidence type="ECO:0000313" key="3">
    <source>
        <dbReference type="Proteomes" id="UP001301769"/>
    </source>
</evidence>
<feature type="compositionally biased region" description="Polar residues" evidence="1">
    <location>
        <begin position="81"/>
        <end position="92"/>
    </location>
</feature>
<feature type="compositionally biased region" description="Basic and acidic residues" evidence="1">
    <location>
        <begin position="139"/>
        <end position="175"/>
    </location>
</feature>
<feature type="compositionally biased region" description="Polar residues" evidence="1">
    <location>
        <begin position="1"/>
        <end position="11"/>
    </location>
</feature>
<name>A0AAN6Y7V8_9PEZI</name>